<organism evidence="2 3">
    <name type="scientific">Paraglaciecola mesophila</name>
    <dbReference type="NCBI Taxonomy" id="197222"/>
    <lineage>
        <taxon>Bacteria</taxon>
        <taxon>Pseudomonadati</taxon>
        <taxon>Pseudomonadota</taxon>
        <taxon>Gammaproteobacteria</taxon>
        <taxon>Alteromonadales</taxon>
        <taxon>Alteromonadaceae</taxon>
        <taxon>Paraglaciecola</taxon>
    </lineage>
</organism>
<reference evidence="2 3" key="1">
    <citation type="submission" date="2019-12" db="EMBL/GenBank/DDBJ databases">
        <title>Genome sequencing and assembly of endphytes of Porphyra tenera.</title>
        <authorList>
            <person name="Park J.M."/>
            <person name="Shin R."/>
            <person name="Jo S.H."/>
        </authorList>
    </citation>
    <scope>NUCLEOTIDE SEQUENCE [LARGE SCALE GENOMIC DNA]</scope>
    <source>
        <strain evidence="2 3">GPM4</strain>
    </source>
</reference>
<dbReference type="AlphaFoldDB" id="A0A857JDU2"/>
<keyword evidence="2" id="KW-0808">Transferase</keyword>
<feature type="domain" description="Phosphoribulokinase/uridine kinase" evidence="1">
    <location>
        <begin position="43"/>
        <end position="158"/>
    </location>
</feature>
<dbReference type="PANTHER" id="PTHR10285">
    <property type="entry name" value="URIDINE KINASE"/>
    <property type="match status" value="1"/>
</dbReference>
<dbReference type="Gene3D" id="3.40.50.300">
    <property type="entry name" value="P-loop containing nucleotide triphosphate hydrolases"/>
    <property type="match status" value="1"/>
</dbReference>
<evidence type="ECO:0000259" key="1">
    <source>
        <dbReference type="Pfam" id="PF00485"/>
    </source>
</evidence>
<evidence type="ECO:0000313" key="2">
    <source>
        <dbReference type="EMBL" id="QHJ10199.1"/>
    </source>
</evidence>
<keyword evidence="3" id="KW-1185">Reference proteome</keyword>
<dbReference type="Proteomes" id="UP000464524">
    <property type="component" value="Chromosome"/>
</dbReference>
<dbReference type="SUPFAM" id="SSF52540">
    <property type="entry name" value="P-loop containing nucleoside triphosphate hydrolases"/>
    <property type="match status" value="1"/>
</dbReference>
<proteinExistence type="predicted"/>
<dbReference type="EMBL" id="CP047656">
    <property type="protein sequence ID" value="QHJ10199.1"/>
    <property type="molecule type" value="Genomic_DNA"/>
</dbReference>
<dbReference type="OrthoDB" id="455474at2"/>
<dbReference type="KEGG" id="pmes:FX988_00411"/>
<sequence>MLTEFADKHQLSKEFLHDARKWYIPLAKNIAKHQSGADAPYFLGINGCQGSGKSTLSAFICDYLEQEHNLNVVVMSLDDFYLDQSQRNAIAIKVHPLFTTRGVPGTHDMNLASDVISALQQHKPVAIPRFDKGTDNPAPKEHWQHVSAPVDVVIFEGWCWGVESQEERELDKPINKLELDQDETGVWRRFVNTQLAKYYAPLYATMDYWVMLKAPSFDCVYSWRLEQEQKLRQALAANDTIVGSRVMSDAQVLAFIQYYQRLTEHGLCTLPAKCDVVFTLNEQRRITAQHNRGSHA</sequence>
<keyword evidence="2" id="KW-0418">Kinase</keyword>
<dbReference type="InterPro" id="IPR027417">
    <property type="entry name" value="P-loop_NTPase"/>
</dbReference>
<accession>A0A857JDU2</accession>
<dbReference type="GO" id="GO:0005524">
    <property type="term" value="F:ATP binding"/>
    <property type="evidence" value="ECO:0007669"/>
    <property type="project" value="InterPro"/>
</dbReference>
<gene>
    <name evidence="2" type="ORF">FX988_00411</name>
</gene>
<dbReference type="GO" id="GO:0004849">
    <property type="term" value="F:uridine kinase activity"/>
    <property type="evidence" value="ECO:0007669"/>
    <property type="project" value="UniProtKB-EC"/>
</dbReference>
<dbReference type="Pfam" id="PF00485">
    <property type="entry name" value="PRK"/>
    <property type="match status" value="1"/>
</dbReference>
<dbReference type="InterPro" id="IPR006083">
    <property type="entry name" value="PRK/URK"/>
</dbReference>
<dbReference type="EC" id="2.7.1.48" evidence="2"/>
<dbReference type="RefSeq" id="WP_160178113.1">
    <property type="nucleotide sequence ID" value="NZ_CP047656.1"/>
</dbReference>
<protein>
    <submittedName>
        <fullName evidence="2">Uridine kinase</fullName>
        <ecNumber evidence="2">2.7.1.48</ecNumber>
    </submittedName>
</protein>
<name>A0A857JDU2_9ALTE</name>
<evidence type="ECO:0000313" key="3">
    <source>
        <dbReference type="Proteomes" id="UP000464524"/>
    </source>
</evidence>